<dbReference type="Proteomes" id="UP000657918">
    <property type="component" value="Unassembled WGS sequence"/>
</dbReference>
<dbReference type="AlphaFoldDB" id="A0A835MZV1"/>
<name>A0A835MZV1_9ROSI</name>
<sequence>MRRRGWGDGACSHFFSSTPTSENHDQSSNGNARTGQQRRPIIQAQPFIVSITKLIREVCYCSMTFHFRKEKHLLCTKQAKTKMEAKCTCIVY</sequence>
<evidence type="ECO:0000313" key="2">
    <source>
        <dbReference type="EMBL" id="KAF9683164.1"/>
    </source>
</evidence>
<dbReference type="EMBL" id="JADGMS010000005">
    <property type="protein sequence ID" value="KAF9683164.1"/>
    <property type="molecule type" value="Genomic_DNA"/>
</dbReference>
<proteinExistence type="predicted"/>
<feature type="region of interest" description="Disordered" evidence="1">
    <location>
        <begin position="1"/>
        <end position="39"/>
    </location>
</feature>
<evidence type="ECO:0000313" key="3">
    <source>
        <dbReference type="Proteomes" id="UP000657918"/>
    </source>
</evidence>
<comment type="caution">
    <text evidence="2">The sequence shown here is derived from an EMBL/GenBank/DDBJ whole genome shotgun (WGS) entry which is preliminary data.</text>
</comment>
<protein>
    <submittedName>
        <fullName evidence="2">Uncharacterized protein</fullName>
    </submittedName>
</protein>
<feature type="compositionally biased region" description="Polar residues" evidence="1">
    <location>
        <begin position="14"/>
        <end position="37"/>
    </location>
</feature>
<gene>
    <name evidence="2" type="ORF">SADUNF_Sadunf05G0184000</name>
</gene>
<keyword evidence="3" id="KW-1185">Reference proteome</keyword>
<evidence type="ECO:0000256" key="1">
    <source>
        <dbReference type="SAM" id="MobiDB-lite"/>
    </source>
</evidence>
<accession>A0A835MZV1</accession>
<organism evidence="2 3">
    <name type="scientific">Salix dunnii</name>
    <dbReference type="NCBI Taxonomy" id="1413687"/>
    <lineage>
        <taxon>Eukaryota</taxon>
        <taxon>Viridiplantae</taxon>
        <taxon>Streptophyta</taxon>
        <taxon>Embryophyta</taxon>
        <taxon>Tracheophyta</taxon>
        <taxon>Spermatophyta</taxon>
        <taxon>Magnoliopsida</taxon>
        <taxon>eudicotyledons</taxon>
        <taxon>Gunneridae</taxon>
        <taxon>Pentapetalae</taxon>
        <taxon>rosids</taxon>
        <taxon>fabids</taxon>
        <taxon>Malpighiales</taxon>
        <taxon>Salicaceae</taxon>
        <taxon>Saliceae</taxon>
        <taxon>Salix</taxon>
    </lineage>
</organism>
<reference evidence="2 3" key="1">
    <citation type="submission" date="2020-10" db="EMBL/GenBank/DDBJ databases">
        <title>Plant Genome Project.</title>
        <authorList>
            <person name="Zhang R.-G."/>
        </authorList>
    </citation>
    <scope>NUCLEOTIDE SEQUENCE [LARGE SCALE GENOMIC DNA]</scope>
    <source>
        <strain evidence="2">FAFU-HL-1</strain>
        <tissue evidence="2">Leaf</tissue>
    </source>
</reference>